<feature type="transmembrane region" description="Helical" evidence="6">
    <location>
        <begin position="301"/>
        <end position="326"/>
    </location>
</feature>
<keyword evidence="8" id="KW-1185">Reference proteome</keyword>
<dbReference type="PANTHER" id="PTHR23320">
    <property type="entry name" value="MEMBRANE-SPANNING 4-DOMAINS SUBFAMILY A MS4A -RELATED"/>
    <property type="match status" value="1"/>
</dbReference>
<dbReference type="EMBL" id="OW240921">
    <property type="protein sequence ID" value="CAH2319815.1"/>
    <property type="molecule type" value="Genomic_DNA"/>
</dbReference>
<accession>A0AAD1T6W6</accession>
<dbReference type="PANTHER" id="PTHR23320:SF128">
    <property type="entry name" value="MEMBRANE-SPANNING 4-DOMAINS SUBFAMILY A MEMBER 4A"/>
    <property type="match status" value="1"/>
</dbReference>
<evidence type="ECO:0000256" key="6">
    <source>
        <dbReference type="SAM" id="Phobius"/>
    </source>
</evidence>
<comment type="similarity">
    <text evidence="2">Belongs to the MS4A family.</text>
</comment>
<gene>
    <name evidence="7" type="ORF">PECUL_23A012455</name>
</gene>
<evidence type="ECO:0000256" key="1">
    <source>
        <dbReference type="ARBA" id="ARBA00004141"/>
    </source>
</evidence>
<evidence type="ECO:0000313" key="8">
    <source>
        <dbReference type="Proteomes" id="UP001295444"/>
    </source>
</evidence>
<feature type="transmembrane region" description="Helical" evidence="6">
    <location>
        <begin position="180"/>
        <end position="202"/>
    </location>
</feature>
<protein>
    <submittedName>
        <fullName evidence="7">Membrane-spanning 4-domains subfamily A member 4D-like</fullName>
    </submittedName>
</protein>
<reference evidence="7" key="1">
    <citation type="submission" date="2022-03" db="EMBL/GenBank/DDBJ databases">
        <authorList>
            <person name="Alioto T."/>
            <person name="Alioto T."/>
            <person name="Gomez Garrido J."/>
        </authorList>
    </citation>
    <scope>NUCLEOTIDE SEQUENCE</scope>
</reference>
<evidence type="ECO:0000256" key="4">
    <source>
        <dbReference type="ARBA" id="ARBA00022989"/>
    </source>
</evidence>
<keyword evidence="5 6" id="KW-0472">Membrane</keyword>
<dbReference type="Proteomes" id="UP001295444">
    <property type="component" value="Chromosome 10"/>
</dbReference>
<feature type="transmembrane region" description="Helical" evidence="6">
    <location>
        <begin position="245"/>
        <end position="267"/>
    </location>
</feature>
<name>A0AAD1T6W6_PELCU</name>
<evidence type="ECO:0000256" key="5">
    <source>
        <dbReference type="ARBA" id="ARBA00023136"/>
    </source>
</evidence>
<comment type="subcellular location">
    <subcellularLocation>
        <location evidence="1">Membrane</location>
        <topology evidence="1">Multi-pass membrane protein</topology>
    </subcellularLocation>
</comment>
<evidence type="ECO:0000313" key="7">
    <source>
        <dbReference type="EMBL" id="CAH2319815.1"/>
    </source>
</evidence>
<dbReference type="InterPro" id="IPR030417">
    <property type="entry name" value="MS4A"/>
</dbReference>
<dbReference type="InterPro" id="IPR007237">
    <property type="entry name" value="CD20-like"/>
</dbReference>
<organism evidence="7 8">
    <name type="scientific">Pelobates cultripes</name>
    <name type="common">Western spadefoot toad</name>
    <dbReference type="NCBI Taxonomy" id="61616"/>
    <lineage>
        <taxon>Eukaryota</taxon>
        <taxon>Metazoa</taxon>
        <taxon>Chordata</taxon>
        <taxon>Craniata</taxon>
        <taxon>Vertebrata</taxon>
        <taxon>Euteleostomi</taxon>
        <taxon>Amphibia</taxon>
        <taxon>Batrachia</taxon>
        <taxon>Anura</taxon>
        <taxon>Pelobatoidea</taxon>
        <taxon>Pelobatidae</taxon>
        <taxon>Pelobates</taxon>
    </lineage>
</organism>
<dbReference type="AlphaFoldDB" id="A0AAD1T6W6"/>
<dbReference type="Pfam" id="PF04103">
    <property type="entry name" value="CD20"/>
    <property type="match status" value="1"/>
</dbReference>
<sequence length="367" mass="39827">MSDWTKGEYICPESSILDPRVLNLFINDLEMGIESHVSGQICSVKICPPIARPSAHQPVVSGGNPGCLRKTARPNAHQPAGNCCPKPEVTKTRHIYGSQNWTDYAAQASLPRDLPNINHQKKKLSVLWCKSMASAEIKASDVAIISQLTHQMNPADVTEGVQKKKAALPLTKFFQGQPEALGVIQIFAGSLHIGLGVGLSIERVHFNILHDSKLALWTGLLYIISGSLSVAASNKPTKIMVNTSFIINTISTVIAAVSLLIYISYLISEGHRSTIYSTYYMQCAYYDPIHKCKGNFNLKHALMCIGAIFVISTLLQFCTSLSMSIFGCKTMCRASDSGMHVVIYQTTSLNAGNTANVSASALPPDAQ</sequence>
<evidence type="ECO:0000256" key="2">
    <source>
        <dbReference type="ARBA" id="ARBA00009565"/>
    </source>
</evidence>
<evidence type="ECO:0000256" key="3">
    <source>
        <dbReference type="ARBA" id="ARBA00022692"/>
    </source>
</evidence>
<keyword evidence="3 6" id="KW-0812">Transmembrane</keyword>
<feature type="transmembrane region" description="Helical" evidence="6">
    <location>
        <begin position="214"/>
        <end position="233"/>
    </location>
</feature>
<keyword evidence="4 6" id="KW-1133">Transmembrane helix</keyword>
<dbReference type="GO" id="GO:0016020">
    <property type="term" value="C:membrane"/>
    <property type="evidence" value="ECO:0007669"/>
    <property type="project" value="UniProtKB-SubCell"/>
</dbReference>
<proteinExistence type="inferred from homology"/>